<evidence type="ECO:0008006" key="7">
    <source>
        <dbReference type="Google" id="ProtNLM"/>
    </source>
</evidence>
<keyword evidence="1" id="KW-0472">Membrane</keyword>
<dbReference type="InterPro" id="IPR000160">
    <property type="entry name" value="GGDEF_dom"/>
</dbReference>
<dbReference type="FunFam" id="3.30.70.270:FF:000001">
    <property type="entry name" value="Diguanylate cyclase domain protein"/>
    <property type="match status" value="1"/>
</dbReference>
<evidence type="ECO:0000259" key="2">
    <source>
        <dbReference type="PROSITE" id="PS50112"/>
    </source>
</evidence>
<dbReference type="GO" id="GO:0003824">
    <property type="term" value="F:catalytic activity"/>
    <property type="evidence" value="ECO:0007669"/>
    <property type="project" value="UniProtKB-ARBA"/>
</dbReference>
<evidence type="ECO:0000259" key="4">
    <source>
        <dbReference type="PROSITE" id="PS50887"/>
    </source>
</evidence>
<comment type="caution">
    <text evidence="5">The sequence shown here is derived from an EMBL/GenBank/DDBJ whole genome shotgun (WGS) entry which is preliminary data.</text>
</comment>
<proteinExistence type="predicted"/>
<feature type="domain" description="PAC" evidence="3">
    <location>
        <begin position="146"/>
        <end position="197"/>
    </location>
</feature>
<dbReference type="Gene3D" id="3.30.70.270">
    <property type="match status" value="1"/>
</dbReference>
<sequence length="363" mass="42597">MGEMFSFINNFYKLKQMFLFVLLFIYALFLVALVTNNMVSAEGAFLIVVLFIITYMFFVNFFALFSKNIDKHTKSVQQTLLENIPKGIMLTSKDGTIEYVNKYFETITLYKKEEVLGQKVNILKSGHHPQKFYEKLWNKIQSEGYFNGEIVNRKKDGQIYHQRVSITAVFEEDKISSYIAIFSDISHEKEILQKLKNQKESLKKQAQMDYLTNIYNRSKFDDILEYECKKFERYKENFCLLFIDVDHFKRINDTYGHDVGDSVLVELSSVISQNIRSSDTFARWGGEEFVLLLSQTTLTQSKRIANKLRKQVEFFEFETVGNITVSMGLVEYNRSYTIDEFIKKADNALYKAKKNGRNRVEID</sequence>
<keyword evidence="6" id="KW-1185">Reference proteome</keyword>
<dbReference type="SMART" id="SM00091">
    <property type="entry name" value="PAS"/>
    <property type="match status" value="1"/>
</dbReference>
<dbReference type="SMART" id="SM00267">
    <property type="entry name" value="GGDEF"/>
    <property type="match status" value="1"/>
</dbReference>
<evidence type="ECO:0000259" key="3">
    <source>
        <dbReference type="PROSITE" id="PS50113"/>
    </source>
</evidence>
<dbReference type="NCBIfam" id="TIGR00229">
    <property type="entry name" value="sensory_box"/>
    <property type="match status" value="1"/>
</dbReference>
<keyword evidence="1" id="KW-1133">Transmembrane helix</keyword>
<dbReference type="CDD" id="cd00130">
    <property type="entry name" value="PAS"/>
    <property type="match status" value="1"/>
</dbReference>
<dbReference type="InterPro" id="IPR000700">
    <property type="entry name" value="PAS-assoc_C"/>
</dbReference>
<reference evidence="5 6" key="1">
    <citation type="submission" date="2017-10" db="EMBL/GenBank/DDBJ databases">
        <title>Genomics of the genus Arcobacter.</title>
        <authorList>
            <person name="Perez-Cataluna A."/>
            <person name="Figueras M.J."/>
        </authorList>
    </citation>
    <scope>NUCLEOTIDE SEQUENCE [LARGE SCALE GENOMIC DNA]</scope>
    <source>
        <strain evidence="5 6">CECT 8987</strain>
    </source>
</reference>
<dbReference type="PROSITE" id="PS50113">
    <property type="entry name" value="PAC"/>
    <property type="match status" value="1"/>
</dbReference>
<feature type="domain" description="PAS" evidence="2">
    <location>
        <begin position="73"/>
        <end position="130"/>
    </location>
</feature>
<dbReference type="PROSITE" id="PS50112">
    <property type="entry name" value="PAS"/>
    <property type="match status" value="1"/>
</dbReference>
<protein>
    <recommendedName>
        <fullName evidence="7">Diguanylate cyclase</fullName>
    </recommendedName>
</protein>
<feature type="transmembrane region" description="Helical" evidence="1">
    <location>
        <begin position="17"/>
        <end position="38"/>
    </location>
</feature>
<dbReference type="PANTHER" id="PTHR46663:SF4">
    <property type="entry name" value="DIGUANYLATE CYCLASE DGCT-RELATED"/>
    <property type="match status" value="1"/>
</dbReference>
<dbReference type="Pfam" id="PF13426">
    <property type="entry name" value="PAS_9"/>
    <property type="match status" value="1"/>
</dbReference>
<evidence type="ECO:0000313" key="5">
    <source>
        <dbReference type="EMBL" id="RXJ60775.1"/>
    </source>
</evidence>
<dbReference type="SMART" id="SM00086">
    <property type="entry name" value="PAC"/>
    <property type="match status" value="1"/>
</dbReference>
<dbReference type="Pfam" id="PF00990">
    <property type="entry name" value="GGDEF"/>
    <property type="match status" value="1"/>
</dbReference>
<gene>
    <name evidence="5" type="ORF">CRV04_01810</name>
</gene>
<dbReference type="EMBL" id="PDKN01000001">
    <property type="protein sequence ID" value="RXJ60775.1"/>
    <property type="molecule type" value="Genomic_DNA"/>
</dbReference>
<dbReference type="CDD" id="cd01949">
    <property type="entry name" value="GGDEF"/>
    <property type="match status" value="1"/>
</dbReference>
<dbReference type="Gene3D" id="3.30.450.20">
    <property type="entry name" value="PAS domain"/>
    <property type="match status" value="1"/>
</dbReference>
<accession>A0A4Q0XUY2</accession>
<dbReference type="InterPro" id="IPR000014">
    <property type="entry name" value="PAS"/>
</dbReference>
<dbReference type="InterPro" id="IPR052163">
    <property type="entry name" value="DGC-Regulatory_Protein"/>
</dbReference>
<dbReference type="NCBIfam" id="TIGR00254">
    <property type="entry name" value="GGDEF"/>
    <property type="match status" value="1"/>
</dbReference>
<organism evidence="5 6">
    <name type="scientific">Candidatus Marinarcus aquaticus</name>
    <dbReference type="NCBI Taxonomy" id="2044504"/>
    <lineage>
        <taxon>Bacteria</taxon>
        <taxon>Pseudomonadati</taxon>
        <taxon>Campylobacterota</taxon>
        <taxon>Epsilonproteobacteria</taxon>
        <taxon>Campylobacterales</taxon>
        <taxon>Arcobacteraceae</taxon>
        <taxon>Candidatus Marinarcus</taxon>
    </lineage>
</organism>
<feature type="transmembrane region" description="Helical" evidence="1">
    <location>
        <begin position="44"/>
        <end position="65"/>
    </location>
</feature>
<dbReference type="InterPro" id="IPR043128">
    <property type="entry name" value="Rev_trsase/Diguanyl_cyclase"/>
</dbReference>
<keyword evidence="1" id="KW-0812">Transmembrane</keyword>
<dbReference type="InterPro" id="IPR035965">
    <property type="entry name" value="PAS-like_dom_sf"/>
</dbReference>
<evidence type="ECO:0000313" key="6">
    <source>
        <dbReference type="Proteomes" id="UP000290657"/>
    </source>
</evidence>
<dbReference type="SUPFAM" id="SSF55073">
    <property type="entry name" value="Nucleotide cyclase"/>
    <property type="match status" value="1"/>
</dbReference>
<dbReference type="PANTHER" id="PTHR46663">
    <property type="entry name" value="DIGUANYLATE CYCLASE DGCT-RELATED"/>
    <property type="match status" value="1"/>
</dbReference>
<dbReference type="AlphaFoldDB" id="A0A4Q0XUY2"/>
<name>A0A4Q0XUY2_9BACT</name>
<evidence type="ECO:0000256" key="1">
    <source>
        <dbReference type="SAM" id="Phobius"/>
    </source>
</evidence>
<dbReference type="PROSITE" id="PS50887">
    <property type="entry name" value="GGDEF"/>
    <property type="match status" value="1"/>
</dbReference>
<dbReference type="OrthoDB" id="5413461at2"/>
<dbReference type="SUPFAM" id="SSF55785">
    <property type="entry name" value="PYP-like sensor domain (PAS domain)"/>
    <property type="match status" value="1"/>
</dbReference>
<dbReference type="InterPro" id="IPR001610">
    <property type="entry name" value="PAC"/>
</dbReference>
<feature type="domain" description="GGDEF" evidence="4">
    <location>
        <begin position="236"/>
        <end position="363"/>
    </location>
</feature>
<dbReference type="InterPro" id="IPR029787">
    <property type="entry name" value="Nucleotide_cyclase"/>
</dbReference>
<dbReference type="Proteomes" id="UP000290657">
    <property type="component" value="Unassembled WGS sequence"/>
</dbReference>